<evidence type="ECO:0000313" key="3">
    <source>
        <dbReference type="Proteomes" id="UP000254737"/>
    </source>
</evidence>
<accession>A0A376G3T0</accession>
<feature type="compositionally biased region" description="Polar residues" evidence="1">
    <location>
        <begin position="55"/>
        <end position="65"/>
    </location>
</feature>
<protein>
    <submittedName>
        <fullName evidence="2">Uncharacterized protein</fullName>
    </submittedName>
</protein>
<reference evidence="2 3" key="1">
    <citation type="submission" date="2018-06" db="EMBL/GenBank/DDBJ databases">
        <authorList>
            <consortium name="Pathogen Informatics"/>
            <person name="Doyle S."/>
        </authorList>
    </citation>
    <scope>NUCLEOTIDE SEQUENCE [LARGE SCALE GENOMIC DNA]</scope>
    <source>
        <strain evidence="2 3">NCTC13456</strain>
    </source>
</reference>
<name>A0A376G3T0_9FLAO</name>
<dbReference type="PROSITE" id="PS51257">
    <property type="entry name" value="PROKAR_LIPOPROTEIN"/>
    <property type="match status" value="1"/>
</dbReference>
<organism evidence="2 3">
    <name type="scientific">Empedobacter falsenii</name>
    <dbReference type="NCBI Taxonomy" id="343874"/>
    <lineage>
        <taxon>Bacteria</taxon>
        <taxon>Pseudomonadati</taxon>
        <taxon>Bacteroidota</taxon>
        <taxon>Flavobacteriia</taxon>
        <taxon>Flavobacteriales</taxon>
        <taxon>Weeksellaceae</taxon>
        <taxon>Empedobacter</taxon>
    </lineage>
</organism>
<sequence length="73" mass="7561">MKKLALFAFAAISFTAISCKQEAKSIGEPTTVAEDSVNVDKAEIPAADSVEGVTVDSSKTVNPAETTKDSVAK</sequence>
<proteinExistence type="predicted"/>
<feature type="region of interest" description="Disordered" evidence="1">
    <location>
        <begin position="51"/>
        <end position="73"/>
    </location>
</feature>
<evidence type="ECO:0000256" key="1">
    <source>
        <dbReference type="SAM" id="MobiDB-lite"/>
    </source>
</evidence>
<dbReference type="RefSeq" id="WP_038336556.1">
    <property type="nucleotide sequence ID" value="NZ_JSYQ01000026.1"/>
</dbReference>
<evidence type="ECO:0000313" key="2">
    <source>
        <dbReference type="EMBL" id="STD53316.1"/>
    </source>
</evidence>
<dbReference type="AlphaFoldDB" id="A0A376G3T0"/>
<dbReference type="EMBL" id="UFXS01000001">
    <property type="protein sequence ID" value="STD53316.1"/>
    <property type="molecule type" value="Genomic_DNA"/>
</dbReference>
<dbReference type="Proteomes" id="UP000254737">
    <property type="component" value="Unassembled WGS sequence"/>
</dbReference>
<gene>
    <name evidence="2" type="ORF">NCTC13456_00430</name>
</gene>